<evidence type="ECO:0000256" key="9">
    <source>
        <dbReference type="PIRSR" id="PIRSR602403-1"/>
    </source>
</evidence>
<keyword evidence="5 9" id="KW-0479">Metal-binding</keyword>
<dbReference type="GO" id="GO:0020037">
    <property type="term" value="F:heme binding"/>
    <property type="evidence" value="ECO:0007669"/>
    <property type="project" value="InterPro"/>
</dbReference>
<accession>A0A8H5AUY8</accession>
<dbReference type="GO" id="GO:0016705">
    <property type="term" value="F:oxidoreductase activity, acting on paired donors, with incorporation or reduction of molecular oxygen"/>
    <property type="evidence" value="ECO:0007669"/>
    <property type="project" value="InterPro"/>
</dbReference>
<dbReference type="InterPro" id="IPR002403">
    <property type="entry name" value="Cyt_P450_E_grp-IV"/>
</dbReference>
<keyword evidence="4 9" id="KW-0349">Heme</keyword>
<evidence type="ECO:0000256" key="7">
    <source>
        <dbReference type="ARBA" id="ARBA00023004"/>
    </source>
</evidence>
<dbReference type="InterPro" id="IPR017972">
    <property type="entry name" value="Cyt_P450_CS"/>
</dbReference>
<keyword evidence="10" id="KW-0175">Coiled coil</keyword>
<evidence type="ECO:0000256" key="10">
    <source>
        <dbReference type="SAM" id="Coils"/>
    </source>
</evidence>
<dbReference type="InterPro" id="IPR050121">
    <property type="entry name" value="Cytochrome_P450_monoxygenase"/>
</dbReference>
<dbReference type="InterPro" id="IPR036396">
    <property type="entry name" value="Cyt_P450_sf"/>
</dbReference>
<evidence type="ECO:0000256" key="2">
    <source>
        <dbReference type="ARBA" id="ARBA00005179"/>
    </source>
</evidence>
<keyword evidence="8" id="KW-0503">Monooxygenase</keyword>
<keyword evidence="12" id="KW-1185">Reference proteome</keyword>
<dbReference type="PANTHER" id="PTHR24305:SF29">
    <property type="entry name" value="BENZOATE-PARA-HYDROXYLASE"/>
    <property type="match status" value="1"/>
</dbReference>
<dbReference type="PANTHER" id="PTHR24305">
    <property type="entry name" value="CYTOCHROME P450"/>
    <property type="match status" value="1"/>
</dbReference>
<dbReference type="InterPro" id="IPR001128">
    <property type="entry name" value="Cyt_P450"/>
</dbReference>
<dbReference type="SUPFAM" id="SSF48264">
    <property type="entry name" value="Cytochrome P450"/>
    <property type="match status" value="1"/>
</dbReference>
<dbReference type="GO" id="GO:0004497">
    <property type="term" value="F:monooxygenase activity"/>
    <property type="evidence" value="ECO:0007669"/>
    <property type="project" value="UniProtKB-KW"/>
</dbReference>
<evidence type="ECO:0000256" key="6">
    <source>
        <dbReference type="ARBA" id="ARBA00023002"/>
    </source>
</evidence>
<comment type="caution">
    <text evidence="11">The sequence shown here is derived from an EMBL/GenBank/DDBJ whole genome shotgun (WGS) entry which is preliminary data.</text>
</comment>
<dbReference type="PRINTS" id="PR00385">
    <property type="entry name" value="P450"/>
</dbReference>
<dbReference type="GO" id="GO:0005506">
    <property type="term" value="F:iron ion binding"/>
    <property type="evidence" value="ECO:0007669"/>
    <property type="project" value="InterPro"/>
</dbReference>
<comment type="pathway">
    <text evidence="2">Secondary metabolite biosynthesis.</text>
</comment>
<dbReference type="Gene3D" id="1.10.630.10">
    <property type="entry name" value="Cytochrome P450"/>
    <property type="match status" value="1"/>
</dbReference>
<evidence type="ECO:0000256" key="8">
    <source>
        <dbReference type="ARBA" id="ARBA00023033"/>
    </source>
</evidence>
<organism evidence="11 12">
    <name type="scientific">Psilocybe cf. subviscida</name>
    <dbReference type="NCBI Taxonomy" id="2480587"/>
    <lineage>
        <taxon>Eukaryota</taxon>
        <taxon>Fungi</taxon>
        <taxon>Dikarya</taxon>
        <taxon>Basidiomycota</taxon>
        <taxon>Agaricomycotina</taxon>
        <taxon>Agaricomycetes</taxon>
        <taxon>Agaricomycetidae</taxon>
        <taxon>Agaricales</taxon>
        <taxon>Agaricineae</taxon>
        <taxon>Strophariaceae</taxon>
        <taxon>Psilocybe</taxon>
    </lineage>
</organism>
<dbReference type="PRINTS" id="PR00465">
    <property type="entry name" value="EP450IV"/>
</dbReference>
<dbReference type="CDD" id="cd11061">
    <property type="entry name" value="CYP67-like"/>
    <property type="match status" value="1"/>
</dbReference>
<evidence type="ECO:0000313" key="11">
    <source>
        <dbReference type="EMBL" id="KAF5311018.1"/>
    </source>
</evidence>
<evidence type="ECO:0000256" key="4">
    <source>
        <dbReference type="ARBA" id="ARBA00022617"/>
    </source>
</evidence>
<reference evidence="11 12" key="1">
    <citation type="journal article" date="2020" name="ISME J.">
        <title>Uncovering the hidden diversity of litter-decomposition mechanisms in mushroom-forming fungi.</title>
        <authorList>
            <person name="Floudas D."/>
            <person name="Bentzer J."/>
            <person name="Ahren D."/>
            <person name="Johansson T."/>
            <person name="Persson P."/>
            <person name="Tunlid A."/>
        </authorList>
    </citation>
    <scope>NUCLEOTIDE SEQUENCE [LARGE SCALE GENOMIC DNA]</scope>
    <source>
        <strain evidence="11 12">CBS 101986</strain>
    </source>
</reference>
<dbReference type="Pfam" id="PF00067">
    <property type="entry name" value="p450"/>
    <property type="match status" value="1"/>
</dbReference>
<proteinExistence type="inferred from homology"/>
<sequence length="1134" mass="128198">MGPIVRLAPNHVSVAIPDALSIVYAHGNGALKSEFYDAFVSIKRGVFNTRDRAEHARKRKIVSHIFSQKNVIAFEPQIRLYVRQLIEQWDRLYDLAVKGGSGPEGEGWKGEKGRLWLDCLPWANYLAFDIVGDLAFGAPFGMIKAARDLAVVPINQAAAMKNYGNVDSVESREIPAVQILNGRGEYSMSMGVLPKWWRPWVRHLPWYNKGLKDVESLAGIAIMAVAKRLATPTDRVDLLSKLQTAVDGEGKPLGREELTAEALTLLIAGSDTTSNSTCAILYYLARYPQTQRKLQKELDEQLGAEDELVATEQQVKRLPYLDACINEALRLHSTSALGLPRVVPEGGMTVNDAFFPEGTVVSVPSFTIHRDESIWGSDIEEYRPERWFERDQADIQKTFNPFSVGPRACVGRNLAFLELQVIVASIVRRYDFVLKDPDQKRAISFFFKRKKPPSKHDTSIKDVRQRIIRYVDPAKIRTKLPIRSQHVLLPFYQAMKQVEFENIIEKTASWPGGSPTHLPTDDELQAVSSLVKEESVQLTAIDDEIKRLKTIVSGLENERSSLARQMEAHRAYISHVRRIPDDMVREIMIRCIPTDPPPSHFDPKQGPALLARICSDWRTIALSTPQLWSSLCVSFRLRGPRLSPWDPDYKIPPVQGFNTRRDEIESRPLALWQKDVHIMRYWLSLSGSCPLTLSFGYIPNFSNIPAFISDFYNFLIDTSPRWESIDLIPTSSKSPTLPLSFRSAVARQHSPQLQSIRFPIVDLTGTQVQELSWINSEALKSPKLHRLTCDREMGLFSGIHGASDCNSPLSLLPIVDWGKMTALYLNCTNAHEVEDCIMVLAMHIRSPLEAFSLKLIVDERWPPAPNLAERRFDIKSLPHLYILDLDLPHDFLQKILRMIAAPSLAELSIQMSSVLRITPDSIAADLLQFLKKSSLSGSGCTGIQTLRLNPIHYTRQTLHHVLKTLSGICRLVFKTEYDRNLSSLRHANVRPEELWVENNLQVTLNRDSNIDDEFLLHLVNQNSDGDDRSTDSELTRTVQFLPQLVDFTCLTRTSFSLNTLAQFLCARHQHSATHNTSRLQVLRLIEVSNGYVGESSLLAEKAVWAELLPFKLRGLTAAIINIHKPEGSEIYTRM</sequence>
<feature type="binding site" description="axial binding residue" evidence="9">
    <location>
        <position position="409"/>
    </location>
    <ligand>
        <name>heme</name>
        <dbReference type="ChEBI" id="CHEBI:30413"/>
    </ligand>
    <ligandPart>
        <name>Fe</name>
        <dbReference type="ChEBI" id="CHEBI:18248"/>
    </ligandPart>
</feature>
<dbReference type="PROSITE" id="PS00086">
    <property type="entry name" value="CYTOCHROME_P450"/>
    <property type="match status" value="1"/>
</dbReference>
<evidence type="ECO:0008006" key="13">
    <source>
        <dbReference type="Google" id="ProtNLM"/>
    </source>
</evidence>
<keyword evidence="6" id="KW-0560">Oxidoreductase</keyword>
<comment type="similarity">
    <text evidence="3">Belongs to the cytochrome P450 family.</text>
</comment>
<keyword evidence="7 9" id="KW-0408">Iron</keyword>
<gene>
    <name evidence="11" type="ORF">D9619_007904</name>
</gene>
<evidence type="ECO:0000256" key="3">
    <source>
        <dbReference type="ARBA" id="ARBA00010617"/>
    </source>
</evidence>
<name>A0A8H5AUY8_9AGAR</name>
<feature type="coiled-coil region" evidence="10">
    <location>
        <begin position="538"/>
        <end position="565"/>
    </location>
</feature>
<evidence type="ECO:0000256" key="5">
    <source>
        <dbReference type="ARBA" id="ARBA00022723"/>
    </source>
</evidence>
<evidence type="ECO:0000256" key="1">
    <source>
        <dbReference type="ARBA" id="ARBA00001971"/>
    </source>
</evidence>
<dbReference type="AlphaFoldDB" id="A0A8H5AUY8"/>
<protein>
    <recommendedName>
        <fullName evidence="13">F-box domain-containing protein</fullName>
    </recommendedName>
</protein>
<dbReference type="EMBL" id="JAACJJ010000057">
    <property type="protein sequence ID" value="KAF5311018.1"/>
    <property type="molecule type" value="Genomic_DNA"/>
</dbReference>
<comment type="cofactor">
    <cofactor evidence="1 9">
        <name>heme</name>
        <dbReference type="ChEBI" id="CHEBI:30413"/>
    </cofactor>
</comment>
<dbReference type="OrthoDB" id="1470350at2759"/>
<dbReference type="Proteomes" id="UP000567179">
    <property type="component" value="Unassembled WGS sequence"/>
</dbReference>
<evidence type="ECO:0000313" key="12">
    <source>
        <dbReference type="Proteomes" id="UP000567179"/>
    </source>
</evidence>